<protein>
    <submittedName>
        <fullName evidence="2">YbaB/EbfC DNA-binding family protein</fullName>
    </submittedName>
</protein>
<dbReference type="GO" id="GO:0003677">
    <property type="term" value="F:DNA binding"/>
    <property type="evidence" value="ECO:0007669"/>
    <property type="project" value="UniProtKB-KW"/>
</dbReference>
<evidence type="ECO:0000313" key="2">
    <source>
        <dbReference type="EMBL" id="SDX55841.1"/>
    </source>
</evidence>
<sequence>MTNGLGEFMRDPDEAQRKMDEWAQGFADKAERYRAAQERTEQIRLTAVNSDGAVRVTVGADGAVRDLQFTHKAKSYALEELSRQILTTMRRAQGDIANRVAEVMTEQLGDEDQQTRALMLDNLRSRFPEQEPEIPPSAPPAPPSAPPALPSAGPAAGPPPRRTTDPIEDDNNPW</sequence>
<name>A0A1H3CNV9_9PSEU</name>
<dbReference type="SUPFAM" id="SSF82607">
    <property type="entry name" value="YbaB-like"/>
    <property type="match status" value="1"/>
</dbReference>
<dbReference type="STRING" id="589385.SAMN05421504_103100"/>
<reference evidence="2 3" key="1">
    <citation type="submission" date="2016-10" db="EMBL/GenBank/DDBJ databases">
        <authorList>
            <person name="de Groot N.N."/>
        </authorList>
    </citation>
    <scope>NUCLEOTIDE SEQUENCE [LARGE SCALE GENOMIC DNA]</scope>
    <source>
        <strain evidence="2 3">CPCC 202699</strain>
    </source>
</reference>
<dbReference type="Proteomes" id="UP000199515">
    <property type="component" value="Unassembled WGS sequence"/>
</dbReference>
<dbReference type="RefSeq" id="WP_091289227.1">
    <property type="nucleotide sequence ID" value="NZ_FNON01000003.1"/>
</dbReference>
<evidence type="ECO:0000256" key="1">
    <source>
        <dbReference type="SAM" id="MobiDB-lite"/>
    </source>
</evidence>
<organism evidence="2 3">
    <name type="scientific">Amycolatopsis xylanica</name>
    <dbReference type="NCBI Taxonomy" id="589385"/>
    <lineage>
        <taxon>Bacteria</taxon>
        <taxon>Bacillati</taxon>
        <taxon>Actinomycetota</taxon>
        <taxon>Actinomycetes</taxon>
        <taxon>Pseudonocardiales</taxon>
        <taxon>Pseudonocardiaceae</taxon>
        <taxon>Amycolatopsis</taxon>
    </lineage>
</organism>
<dbReference type="Gene3D" id="3.30.1310.10">
    <property type="entry name" value="Nucleoid-associated protein YbaB-like domain"/>
    <property type="match status" value="1"/>
</dbReference>
<feature type="compositionally biased region" description="Pro residues" evidence="1">
    <location>
        <begin position="133"/>
        <end position="149"/>
    </location>
</feature>
<accession>A0A1H3CNV9</accession>
<proteinExistence type="predicted"/>
<keyword evidence="2" id="KW-0238">DNA-binding</keyword>
<dbReference type="OrthoDB" id="3685284at2"/>
<dbReference type="AlphaFoldDB" id="A0A1H3CNV9"/>
<dbReference type="InterPro" id="IPR004401">
    <property type="entry name" value="YbaB/EbfC"/>
</dbReference>
<feature type="region of interest" description="Disordered" evidence="1">
    <location>
        <begin position="107"/>
        <end position="174"/>
    </location>
</feature>
<gene>
    <name evidence="2" type="ORF">SAMN05421504_103100</name>
</gene>
<keyword evidence="3" id="KW-1185">Reference proteome</keyword>
<dbReference type="EMBL" id="FNON01000003">
    <property type="protein sequence ID" value="SDX55841.1"/>
    <property type="molecule type" value="Genomic_DNA"/>
</dbReference>
<dbReference type="InterPro" id="IPR036894">
    <property type="entry name" value="YbaB-like_sf"/>
</dbReference>
<evidence type="ECO:0000313" key="3">
    <source>
        <dbReference type="Proteomes" id="UP000199515"/>
    </source>
</evidence>
<dbReference type="Pfam" id="PF02575">
    <property type="entry name" value="YbaB_DNA_bd"/>
    <property type="match status" value="1"/>
</dbReference>